<evidence type="ECO:0000259" key="1">
    <source>
        <dbReference type="Pfam" id="PF16455"/>
    </source>
</evidence>
<dbReference type="InterPro" id="IPR032752">
    <property type="entry name" value="DC-UbP/UBTD2_N"/>
</dbReference>
<dbReference type="InterPro" id="IPR039869">
    <property type="entry name" value="UBTD1/2"/>
</dbReference>
<dbReference type="Pfam" id="PF16455">
    <property type="entry name" value="UBD"/>
    <property type="match status" value="1"/>
</dbReference>
<dbReference type="Gene3D" id="1.20.225.20">
    <property type="entry name" value="Ub domain-containing protein, DC-UbP/UBTD2, N-terminal domain"/>
    <property type="match status" value="1"/>
</dbReference>
<protein>
    <submittedName>
        <fullName evidence="3">Ubiquitin domain-containing protein 1 isoform X1</fullName>
    </submittedName>
</protein>
<keyword evidence="2" id="KW-1185">Reference proteome</keyword>
<reference evidence="3" key="1">
    <citation type="submission" date="2025-08" db="UniProtKB">
        <authorList>
            <consortium name="RefSeq"/>
        </authorList>
    </citation>
    <scope>IDENTIFICATION</scope>
</reference>
<dbReference type="Proteomes" id="UP000504604">
    <property type="component" value="Linkage group LG6"/>
</dbReference>
<sequence length="135" mass="14991">MNLIECRLSDYTLGCIQLDNMGCAGSSQTKAEGTAKKIRKPKAWKHPQPITKSQLIQLREEFWDTAPHYGGTKEIWDALRAAAEADLTLAQAIVDSAGIIVQNPDLTVCFDERAGARYELPKYVLSEPKNLIRSS</sequence>
<dbReference type="InterPro" id="IPR038169">
    <property type="entry name" value="DC-UbP/UBTD2_N_sf"/>
</dbReference>
<name>A0A8M8V2F9_SESIN</name>
<evidence type="ECO:0000313" key="2">
    <source>
        <dbReference type="Proteomes" id="UP000504604"/>
    </source>
</evidence>
<dbReference type="GeneID" id="105165457"/>
<evidence type="ECO:0000313" key="3">
    <source>
        <dbReference type="RefSeq" id="XP_020550271.1"/>
    </source>
</evidence>
<dbReference type="PANTHER" id="PTHR13609">
    <property type="entry name" value="UBIQUITIN DOMAIN CONTAINING 1 PROTEIN-RELATED"/>
    <property type="match status" value="1"/>
</dbReference>
<organism evidence="2 3">
    <name type="scientific">Sesamum indicum</name>
    <name type="common">Oriental sesame</name>
    <name type="synonym">Sesamum orientale</name>
    <dbReference type="NCBI Taxonomy" id="4182"/>
    <lineage>
        <taxon>Eukaryota</taxon>
        <taxon>Viridiplantae</taxon>
        <taxon>Streptophyta</taxon>
        <taxon>Embryophyta</taxon>
        <taxon>Tracheophyta</taxon>
        <taxon>Spermatophyta</taxon>
        <taxon>Magnoliopsida</taxon>
        <taxon>eudicotyledons</taxon>
        <taxon>Gunneridae</taxon>
        <taxon>Pentapetalae</taxon>
        <taxon>asterids</taxon>
        <taxon>lamiids</taxon>
        <taxon>Lamiales</taxon>
        <taxon>Pedaliaceae</taxon>
        <taxon>Sesamum</taxon>
    </lineage>
</organism>
<accession>A0A8M8V2F9</accession>
<proteinExistence type="predicted"/>
<feature type="domain" description="DC-UbP/UBTD2 N-terminal" evidence="1">
    <location>
        <begin position="35"/>
        <end position="133"/>
    </location>
</feature>
<gene>
    <name evidence="3" type="primary">LOC105165457</name>
</gene>
<dbReference type="OrthoDB" id="1640476at2759"/>
<dbReference type="RefSeq" id="XP_020550271.1">
    <property type="nucleotide sequence ID" value="XM_020694612.1"/>
</dbReference>
<dbReference type="AlphaFoldDB" id="A0A8M8V2F9"/>